<organism evidence="2 3">
    <name type="scientific">Collybiopsis confluens</name>
    <dbReference type="NCBI Taxonomy" id="2823264"/>
    <lineage>
        <taxon>Eukaryota</taxon>
        <taxon>Fungi</taxon>
        <taxon>Dikarya</taxon>
        <taxon>Basidiomycota</taxon>
        <taxon>Agaricomycotina</taxon>
        <taxon>Agaricomycetes</taxon>
        <taxon>Agaricomycetidae</taxon>
        <taxon>Agaricales</taxon>
        <taxon>Marasmiineae</taxon>
        <taxon>Omphalotaceae</taxon>
        <taxon>Collybiopsis</taxon>
    </lineage>
</organism>
<reference evidence="2 3" key="1">
    <citation type="journal article" date="2020" name="ISME J.">
        <title>Uncovering the hidden diversity of litter-decomposition mechanisms in mushroom-forming fungi.</title>
        <authorList>
            <person name="Floudas D."/>
            <person name="Bentzer J."/>
            <person name="Ahren D."/>
            <person name="Johansson T."/>
            <person name="Persson P."/>
            <person name="Tunlid A."/>
        </authorList>
    </citation>
    <scope>NUCLEOTIDE SEQUENCE [LARGE SCALE GENOMIC DNA]</scope>
    <source>
        <strain evidence="2 3">CBS 406.79</strain>
    </source>
</reference>
<name>A0A8H5GQE1_9AGAR</name>
<dbReference type="AlphaFoldDB" id="A0A8H5GQE1"/>
<gene>
    <name evidence="2" type="ORF">D9757_011070</name>
</gene>
<proteinExistence type="predicted"/>
<dbReference type="EMBL" id="JAACJN010000130">
    <property type="protein sequence ID" value="KAF5369147.1"/>
    <property type="molecule type" value="Genomic_DNA"/>
</dbReference>
<feature type="region of interest" description="Disordered" evidence="1">
    <location>
        <begin position="1"/>
        <end position="59"/>
    </location>
</feature>
<feature type="compositionally biased region" description="Acidic residues" evidence="1">
    <location>
        <begin position="20"/>
        <end position="34"/>
    </location>
</feature>
<protein>
    <submittedName>
        <fullName evidence="2">Uncharacterized protein</fullName>
    </submittedName>
</protein>
<feature type="compositionally biased region" description="Basic and acidic residues" evidence="1">
    <location>
        <begin position="35"/>
        <end position="48"/>
    </location>
</feature>
<evidence type="ECO:0000313" key="3">
    <source>
        <dbReference type="Proteomes" id="UP000518752"/>
    </source>
</evidence>
<accession>A0A8H5GQE1</accession>
<keyword evidence="3" id="KW-1185">Reference proteome</keyword>
<sequence length="200" mass="23325">MSEDEPEPRKRRRIAKNPFIEDEAGVDGSEEELEESIRLDEEGTRSGDENDDDDQPEKFSADLSNFREYQASKRAPTIFADVIQRIEQSSDCVHSNDSDISQFWIDNQHILHEALYQHPGSSDVTHRHIVYHVRCRRGSERRIIKRIQTDIRDLNRTQPDQVQNRFIVDVHPSQMAGHVYLIVLNHPNMVPLMRLFCVHA</sequence>
<evidence type="ECO:0000313" key="2">
    <source>
        <dbReference type="EMBL" id="KAF5369147.1"/>
    </source>
</evidence>
<dbReference type="Proteomes" id="UP000518752">
    <property type="component" value="Unassembled WGS sequence"/>
</dbReference>
<evidence type="ECO:0000256" key="1">
    <source>
        <dbReference type="SAM" id="MobiDB-lite"/>
    </source>
</evidence>
<comment type="caution">
    <text evidence="2">The sequence shown here is derived from an EMBL/GenBank/DDBJ whole genome shotgun (WGS) entry which is preliminary data.</text>
</comment>